<evidence type="ECO:0000256" key="1">
    <source>
        <dbReference type="ARBA" id="ARBA00022737"/>
    </source>
</evidence>
<name>A0A7W6KA18_9SPHI</name>
<dbReference type="RefSeq" id="WP_183762585.1">
    <property type="nucleotide sequence ID" value="NZ_BMHZ01000001.1"/>
</dbReference>
<dbReference type="InterPro" id="IPR019734">
    <property type="entry name" value="TPR_rpt"/>
</dbReference>
<dbReference type="PROSITE" id="PS50005">
    <property type="entry name" value="TPR"/>
    <property type="match status" value="1"/>
</dbReference>
<dbReference type="PANTHER" id="PTHR44858:SF1">
    <property type="entry name" value="UDP-N-ACETYLGLUCOSAMINE--PEPTIDE N-ACETYLGLUCOSAMINYLTRANSFERASE SPINDLY-RELATED"/>
    <property type="match status" value="1"/>
</dbReference>
<evidence type="ECO:0000313" key="5">
    <source>
        <dbReference type="Proteomes" id="UP000532273"/>
    </source>
</evidence>
<dbReference type="InterPro" id="IPR050498">
    <property type="entry name" value="Ycf3"/>
</dbReference>
<organism evidence="4 5">
    <name type="scientific">Pedobacter zeae</name>
    <dbReference type="NCBI Taxonomy" id="1737356"/>
    <lineage>
        <taxon>Bacteria</taxon>
        <taxon>Pseudomonadati</taxon>
        <taxon>Bacteroidota</taxon>
        <taxon>Sphingobacteriia</taxon>
        <taxon>Sphingobacteriales</taxon>
        <taxon>Sphingobacteriaceae</taxon>
        <taxon>Pedobacter</taxon>
    </lineage>
</organism>
<comment type="caution">
    <text evidence="4">The sequence shown here is derived from an EMBL/GenBank/DDBJ whole genome shotgun (WGS) entry which is preliminary data.</text>
</comment>
<gene>
    <name evidence="4" type="ORF">GGQ60_001858</name>
</gene>
<dbReference type="GO" id="GO:0009279">
    <property type="term" value="C:cell outer membrane"/>
    <property type="evidence" value="ECO:0007669"/>
    <property type="project" value="TreeGrafter"/>
</dbReference>
<evidence type="ECO:0000313" key="4">
    <source>
        <dbReference type="EMBL" id="MBB4107877.1"/>
    </source>
</evidence>
<dbReference type="GO" id="GO:0046813">
    <property type="term" value="P:receptor-mediated virion attachment to host cell"/>
    <property type="evidence" value="ECO:0007669"/>
    <property type="project" value="TreeGrafter"/>
</dbReference>
<dbReference type="Gene3D" id="1.25.40.10">
    <property type="entry name" value="Tetratricopeptide repeat domain"/>
    <property type="match status" value="2"/>
</dbReference>
<keyword evidence="1" id="KW-0677">Repeat</keyword>
<keyword evidence="2 3" id="KW-0802">TPR repeat</keyword>
<feature type="repeat" description="TPR" evidence="3">
    <location>
        <begin position="215"/>
        <end position="248"/>
    </location>
</feature>
<protein>
    <submittedName>
        <fullName evidence="4">Tetratricopeptide (TPR) repeat protein</fullName>
    </submittedName>
</protein>
<accession>A0A7W6KA18</accession>
<dbReference type="EMBL" id="JACIEF010000002">
    <property type="protein sequence ID" value="MBB4107877.1"/>
    <property type="molecule type" value="Genomic_DNA"/>
</dbReference>
<proteinExistence type="predicted"/>
<sequence length="292" mass="33475">MSLIDCDQEKKKMVERFFTRKEFNNGYSEEKHAASNVYKRMLKDGFKDNALAKFDLDFISNKPEKLTSLSVFLTDIYDFIFGDPVQEDDHWILKGTAKALPYTEEDLIFWIIDLYCKAYEFDCKLSGYGTLSDSSDLNYLDVGAKTPVDFYEEGLGEINKRNFGKAIIYFSIAIKSVSEMKEAWQARGYCKEMLYSYRAGRSDYDQALEIDSDYADALLSRATNKDDVGEYEGALKDYNRVIEIEPDNGLAYYNRGNTKFNLGDKVGACMDWGKAKLLGDTDAQKRIDTECK</sequence>
<dbReference type="AlphaFoldDB" id="A0A7W6KA18"/>
<dbReference type="Pfam" id="PF13414">
    <property type="entry name" value="TPR_11"/>
    <property type="match status" value="1"/>
</dbReference>
<reference evidence="4 5" key="1">
    <citation type="submission" date="2020-08" db="EMBL/GenBank/DDBJ databases">
        <title>Genomic Encyclopedia of Type Strains, Phase IV (KMG-IV): sequencing the most valuable type-strain genomes for metagenomic binning, comparative biology and taxonomic classification.</title>
        <authorList>
            <person name="Goeker M."/>
        </authorList>
    </citation>
    <scope>NUCLEOTIDE SEQUENCE [LARGE SCALE GENOMIC DNA]</scope>
    <source>
        <strain evidence="4 5">DSM 100774</strain>
    </source>
</reference>
<dbReference type="SMART" id="SM00028">
    <property type="entry name" value="TPR"/>
    <property type="match status" value="4"/>
</dbReference>
<dbReference type="InterPro" id="IPR011990">
    <property type="entry name" value="TPR-like_helical_dom_sf"/>
</dbReference>
<evidence type="ECO:0000256" key="3">
    <source>
        <dbReference type="PROSITE-ProRule" id="PRU00339"/>
    </source>
</evidence>
<dbReference type="PANTHER" id="PTHR44858">
    <property type="entry name" value="TETRATRICOPEPTIDE REPEAT PROTEIN 6"/>
    <property type="match status" value="1"/>
</dbReference>
<dbReference type="Proteomes" id="UP000532273">
    <property type="component" value="Unassembled WGS sequence"/>
</dbReference>
<dbReference type="SUPFAM" id="SSF48452">
    <property type="entry name" value="TPR-like"/>
    <property type="match status" value="1"/>
</dbReference>
<evidence type="ECO:0000256" key="2">
    <source>
        <dbReference type="ARBA" id="ARBA00022803"/>
    </source>
</evidence>